<evidence type="ECO:0000256" key="3">
    <source>
        <dbReference type="ARBA" id="ARBA00023125"/>
    </source>
</evidence>
<dbReference type="EMBL" id="NDWU01000013">
    <property type="protein sequence ID" value="PUA31768.1"/>
    <property type="molecule type" value="Genomic_DNA"/>
</dbReference>
<feature type="region of interest" description="Disordered" evidence="5">
    <location>
        <begin position="357"/>
        <end position="376"/>
    </location>
</feature>
<dbReference type="GO" id="GO:0003677">
    <property type="term" value="F:DNA binding"/>
    <property type="evidence" value="ECO:0007669"/>
    <property type="project" value="UniProtKB-KW"/>
</dbReference>
<dbReference type="InterPro" id="IPR010095">
    <property type="entry name" value="Cas12f1-like_TNB"/>
</dbReference>
<feature type="compositionally biased region" description="Polar residues" evidence="5">
    <location>
        <begin position="357"/>
        <end position="369"/>
    </location>
</feature>
<dbReference type="InterPro" id="IPR001959">
    <property type="entry name" value="Transposase"/>
</dbReference>
<evidence type="ECO:0000256" key="2">
    <source>
        <dbReference type="ARBA" id="ARBA00022578"/>
    </source>
</evidence>
<evidence type="ECO:0000259" key="7">
    <source>
        <dbReference type="Pfam" id="PF07282"/>
    </source>
</evidence>
<evidence type="ECO:0008006" key="10">
    <source>
        <dbReference type="Google" id="ProtNLM"/>
    </source>
</evidence>
<dbReference type="Proteomes" id="UP000244066">
    <property type="component" value="Unassembled WGS sequence"/>
</dbReference>
<organism evidence="8 9">
    <name type="scientific">Candidatus Terraquivivens tikiterensis</name>
    <dbReference type="NCBI Taxonomy" id="1980982"/>
    <lineage>
        <taxon>Archaea</taxon>
        <taxon>Nitrososphaerota</taxon>
        <taxon>Candidatus Wolframiiraptoraceae</taxon>
        <taxon>Candidatus Terraquivivens</taxon>
    </lineage>
</organism>
<protein>
    <recommendedName>
        <fullName evidence="10">Transposase</fullName>
    </recommendedName>
</protein>
<feature type="domain" description="Probable transposase IS891/IS1136/IS1341" evidence="6">
    <location>
        <begin position="68"/>
        <end position="183"/>
    </location>
</feature>
<feature type="domain" description="Cas12f1-like TNB" evidence="7">
    <location>
        <begin position="202"/>
        <end position="266"/>
    </location>
</feature>
<keyword evidence="2" id="KW-0815">Transposition</keyword>
<evidence type="ECO:0000256" key="4">
    <source>
        <dbReference type="ARBA" id="ARBA00023172"/>
    </source>
</evidence>
<keyword evidence="3" id="KW-0238">DNA-binding</keyword>
<comment type="similarity">
    <text evidence="1">In the C-terminal section; belongs to the transposase 35 family.</text>
</comment>
<evidence type="ECO:0000256" key="5">
    <source>
        <dbReference type="SAM" id="MobiDB-lite"/>
    </source>
</evidence>
<dbReference type="GO" id="GO:0006310">
    <property type="term" value="P:DNA recombination"/>
    <property type="evidence" value="ECO:0007669"/>
    <property type="project" value="UniProtKB-KW"/>
</dbReference>
<evidence type="ECO:0000313" key="9">
    <source>
        <dbReference type="Proteomes" id="UP000244066"/>
    </source>
</evidence>
<dbReference type="NCBIfam" id="TIGR01766">
    <property type="entry name" value="IS200/IS605 family accessory protein TnpB-like domain"/>
    <property type="match status" value="1"/>
</dbReference>
<dbReference type="Pfam" id="PF01385">
    <property type="entry name" value="OrfB_IS605"/>
    <property type="match status" value="1"/>
</dbReference>
<evidence type="ECO:0000256" key="1">
    <source>
        <dbReference type="ARBA" id="ARBA00008761"/>
    </source>
</evidence>
<evidence type="ECO:0000259" key="6">
    <source>
        <dbReference type="Pfam" id="PF01385"/>
    </source>
</evidence>
<sequence length="376" mass="43794">MPRYWKRNGKRELRIVIRNDCYRVEGKYLYLPNGLRVRYKGSLKWYGKQGRLEIIYDDVDEVWRGFMAVEVEEPPKRGGDKPLYIDLGVINLAMVWFEGLKQPIAFSGKAVLADWWYWTKRIAKEQSRLARVNRAKTSRNLRKLYRIRQRRFRHAVNAMIKTIVESAYVLGISKIVVGNLKGIRDNNHNSKANAMINNFWNFKYIIQRIREKAEEYGIKVAEVSEYKTSSMCPFCHLDGKRNHRGLFYCPKCHKVMNADVAGVLNIARKDETTIIPSPSWRDRDNGLVTQPLLLRWDGMRWEPKRAMNNQLVKALEARISRLQPWRVSMAGIPSRRNLSDPLSSLSGTVLRILSRTPSTSGTPLLQTSERPVYRIP</sequence>
<dbReference type="Pfam" id="PF07282">
    <property type="entry name" value="Cas12f1-like_TNB"/>
    <property type="match status" value="1"/>
</dbReference>
<proteinExistence type="inferred from homology"/>
<comment type="caution">
    <text evidence="8">The sequence shown here is derived from an EMBL/GenBank/DDBJ whole genome shotgun (WGS) entry which is preliminary data.</text>
</comment>
<dbReference type="NCBIfam" id="NF040570">
    <property type="entry name" value="guided_TnpB"/>
    <property type="match status" value="1"/>
</dbReference>
<name>A0A2R7Y2P1_9ARCH</name>
<evidence type="ECO:0000313" key="8">
    <source>
        <dbReference type="EMBL" id="PUA31768.1"/>
    </source>
</evidence>
<accession>A0A2R7Y2P1</accession>
<keyword evidence="4" id="KW-0233">DNA recombination</keyword>
<dbReference type="GO" id="GO:0032196">
    <property type="term" value="P:transposition"/>
    <property type="evidence" value="ECO:0007669"/>
    <property type="project" value="UniProtKB-KW"/>
</dbReference>
<reference evidence="8 9" key="1">
    <citation type="submission" date="2017-04" db="EMBL/GenBank/DDBJ databases">
        <title>Draft Aigarchaeota genome from a New Zealand hot spring.</title>
        <authorList>
            <person name="Reysenbach A.-L."/>
            <person name="Donaho J.A."/>
            <person name="Gerhart J."/>
            <person name="Kelley J.F."/>
            <person name="Kouba K."/>
            <person name="Podar M."/>
            <person name="Stott M."/>
        </authorList>
    </citation>
    <scope>NUCLEOTIDE SEQUENCE [LARGE SCALE GENOMIC DNA]</scope>
    <source>
        <strain evidence="8">NZ13_MG1</strain>
    </source>
</reference>
<gene>
    <name evidence="8" type="ORF">B9J98_05480</name>
</gene>
<dbReference type="AlphaFoldDB" id="A0A2R7Y2P1"/>